<comment type="function">
    <text evidence="12">Flavin transferase that catalyzes the transfer of the FMN moiety of FAD and its covalent binding to the hydroxyl group of a threonine residue in a target flavoprotein.</text>
</comment>
<keyword evidence="12" id="KW-0449">Lipoprotein</keyword>
<dbReference type="SUPFAM" id="SSF143631">
    <property type="entry name" value="ApbE-like"/>
    <property type="match status" value="1"/>
</dbReference>
<organism evidence="13 14">
    <name type="scientific">Niveibacterium microcysteis</name>
    <dbReference type="NCBI Taxonomy" id="2811415"/>
    <lineage>
        <taxon>Bacteria</taxon>
        <taxon>Pseudomonadati</taxon>
        <taxon>Pseudomonadota</taxon>
        <taxon>Betaproteobacteria</taxon>
        <taxon>Rhodocyclales</taxon>
        <taxon>Rhodocyclaceae</taxon>
        <taxon>Niveibacterium</taxon>
    </lineage>
</organism>
<dbReference type="PIRSF" id="PIRSF006268">
    <property type="entry name" value="ApbE"/>
    <property type="match status" value="1"/>
</dbReference>
<evidence type="ECO:0000256" key="1">
    <source>
        <dbReference type="ARBA" id="ARBA00001946"/>
    </source>
</evidence>
<proteinExistence type="inferred from homology"/>
<protein>
    <recommendedName>
        <fullName evidence="3 11">FAD:protein FMN transferase</fullName>
        <ecNumber evidence="2 11">2.7.1.180</ecNumber>
    </recommendedName>
    <alternativeName>
        <fullName evidence="9 11">Flavin transferase</fullName>
    </alternativeName>
</protein>
<accession>A0ABX7M6R6</accession>
<keyword evidence="12" id="KW-0472">Membrane</keyword>
<dbReference type="InterPro" id="IPR003374">
    <property type="entry name" value="ApbE-like_sf"/>
</dbReference>
<keyword evidence="7 11" id="KW-0274">FAD</keyword>
<sequence length="348" mass="37490">MQRARRLIAAILSLFAIAGLSACARYTAHHEESFVFGTRVEITTWGVPEAKAREAVGAVLREFDRMHRAYHGWQPSELTALNEALARGETATVSSELAGMLSEAKTLAAQGGQLFDPAIGKLIGLWGFHRDQYEPVTPDPEALRAAVAAHPSMEDLTIDGTRVSSRNRAVQLDLGGYAKGWALDRAATILRDQGVANALINIGGNVLALGAKGEQPWKVGIQNPRGAGAIAALPLKDGEAIGTSGDYQRFFERDGQRFCHLIDPRTGSPATETRSLTILITARPRAGTLSDAASKPAFIDGAHWRQRIAAYGIDQGLRVDAAGRIQVTEALARRIEWLNGSKPDEVVE</sequence>
<dbReference type="Pfam" id="PF02424">
    <property type="entry name" value="ApbE"/>
    <property type="match status" value="1"/>
</dbReference>
<dbReference type="EMBL" id="CP071060">
    <property type="protein sequence ID" value="QSI77452.1"/>
    <property type="molecule type" value="Genomic_DNA"/>
</dbReference>
<keyword evidence="5 11" id="KW-0808">Transferase</keyword>
<keyword evidence="8 11" id="KW-0460">Magnesium</keyword>
<dbReference type="PROSITE" id="PS51257">
    <property type="entry name" value="PROKAR_LIPOPROTEIN"/>
    <property type="match status" value="1"/>
</dbReference>
<keyword evidence="12" id="KW-1003">Cell membrane</keyword>
<keyword evidence="14" id="KW-1185">Reference proteome</keyword>
<dbReference type="PANTHER" id="PTHR30040:SF2">
    <property type="entry name" value="FAD:PROTEIN FMN TRANSFERASE"/>
    <property type="match status" value="1"/>
</dbReference>
<reference evidence="13 14" key="1">
    <citation type="submission" date="2021-02" db="EMBL/GenBank/DDBJ databases">
        <title>Niveibacterium changnyeongensis HC41.</title>
        <authorList>
            <person name="Kang M."/>
        </authorList>
    </citation>
    <scope>NUCLEOTIDE SEQUENCE [LARGE SCALE GENOMIC DNA]</scope>
    <source>
        <strain evidence="13 14">HC41</strain>
    </source>
</reference>
<dbReference type="GO" id="GO:0016740">
    <property type="term" value="F:transferase activity"/>
    <property type="evidence" value="ECO:0007669"/>
    <property type="project" value="UniProtKB-KW"/>
</dbReference>
<evidence type="ECO:0000256" key="10">
    <source>
        <dbReference type="ARBA" id="ARBA00048540"/>
    </source>
</evidence>
<comment type="subcellular location">
    <subcellularLocation>
        <location evidence="12">Cell inner membrane</location>
        <topology evidence="12">Lipid-anchor</topology>
        <orientation evidence="12">Periplasmic side</orientation>
    </subcellularLocation>
</comment>
<keyword evidence="6 11" id="KW-0479">Metal-binding</keyword>
<dbReference type="InterPro" id="IPR024932">
    <property type="entry name" value="ApbE"/>
</dbReference>
<feature type="chain" id="PRO_5044989989" description="FAD:protein FMN transferase" evidence="12">
    <location>
        <begin position="25"/>
        <end position="348"/>
    </location>
</feature>
<keyword evidence="12" id="KW-0997">Cell inner membrane</keyword>
<evidence type="ECO:0000256" key="11">
    <source>
        <dbReference type="PIRNR" id="PIRNR006268"/>
    </source>
</evidence>
<evidence type="ECO:0000256" key="4">
    <source>
        <dbReference type="ARBA" id="ARBA00022630"/>
    </source>
</evidence>
<evidence type="ECO:0000313" key="14">
    <source>
        <dbReference type="Proteomes" id="UP000663570"/>
    </source>
</evidence>
<dbReference type="PANTHER" id="PTHR30040">
    <property type="entry name" value="THIAMINE BIOSYNTHESIS LIPOPROTEIN APBE"/>
    <property type="match status" value="1"/>
</dbReference>
<evidence type="ECO:0000313" key="13">
    <source>
        <dbReference type="EMBL" id="QSI77452.1"/>
    </source>
</evidence>
<keyword evidence="12" id="KW-0732">Signal</keyword>
<dbReference type="Proteomes" id="UP000663570">
    <property type="component" value="Chromosome"/>
</dbReference>
<evidence type="ECO:0000256" key="8">
    <source>
        <dbReference type="ARBA" id="ARBA00022842"/>
    </source>
</evidence>
<dbReference type="Gene3D" id="3.10.520.10">
    <property type="entry name" value="ApbE-like domains"/>
    <property type="match status" value="1"/>
</dbReference>
<dbReference type="EC" id="2.7.1.180" evidence="2 11"/>
<name>A0ABX7M6R6_9RHOO</name>
<evidence type="ECO:0000256" key="2">
    <source>
        <dbReference type="ARBA" id="ARBA00011955"/>
    </source>
</evidence>
<comment type="cofactor">
    <cofactor evidence="1 12">
        <name>Mg(2+)</name>
        <dbReference type="ChEBI" id="CHEBI:18420"/>
    </cofactor>
</comment>
<evidence type="ECO:0000256" key="7">
    <source>
        <dbReference type="ARBA" id="ARBA00022827"/>
    </source>
</evidence>
<dbReference type="RefSeq" id="WP_206254894.1">
    <property type="nucleotide sequence ID" value="NZ_CP071060.1"/>
</dbReference>
<comment type="similarity">
    <text evidence="11 12">Belongs to the ApbE family.</text>
</comment>
<evidence type="ECO:0000256" key="6">
    <source>
        <dbReference type="ARBA" id="ARBA00022723"/>
    </source>
</evidence>
<keyword evidence="4 11" id="KW-0285">Flavoprotein</keyword>
<evidence type="ECO:0000256" key="5">
    <source>
        <dbReference type="ARBA" id="ARBA00022679"/>
    </source>
</evidence>
<evidence type="ECO:0000256" key="9">
    <source>
        <dbReference type="ARBA" id="ARBA00031306"/>
    </source>
</evidence>
<evidence type="ECO:0000256" key="12">
    <source>
        <dbReference type="RuleBase" id="RU363002"/>
    </source>
</evidence>
<evidence type="ECO:0000256" key="3">
    <source>
        <dbReference type="ARBA" id="ARBA00016337"/>
    </source>
</evidence>
<feature type="signal peptide" evidence="12">
    <location>
        <begin position="1"/>
        <end position="24"/>
    </location>
</feature>
<gene>
    <name evidence="13" type="ORF">JY500_01995</name>
</gene>
<comment type="catalytic activity">
    <reaction evidence="10 11 12">
        <text>L-threonyl-[protein] + FAD = FMN-L-threonyl-[protein] + AMP + H(+)</text>
        <dbReference type="Rhea" id="RHEA:36847"/>
        <dbReference type="Rhea" id="RHEA-COMP:11060"/>
        <dbReference type="Rhea" id="RHEA-COMP:11061"/>
        <dbReference type="ChEBI" id="CHEBI:15378"/>
        <dbReference type="ChEBI" id="CHEBI:30013"/>
        <dbReference type="ChEBI" id="CHEBI:57692"/>
        <dbReference type="ChEBI" id="CHEBI:74257"/>
        <dbReference type="ChEBI" id="CHEBI:456215"/>
        <dbReference type="EC" id="2.7.1.180"/>
    </reaction>
</comment>